<accession>A0A6G3MH20</accession>
<protein>
    <submittedName>
        <fullName evidence="10">Magnesium transporter protein 1 (Trinotate prediction)</fullName>
    </submittedName>
</protein>
<keyword evidence="4 9" id="KW-0812">Transmembrane</keyword>
<feature type="transmembrane region" description="Helical" evidence="9">
    <location>
        <begin position="244"/>
        <end position="263"/>
    </location>
</feature>
<feature type="transmembrane region" description="Helical" evidence="9">
    <location>
        <begin position="167"/>
        <end position="188"/>
    </location>
</feature>
<comment type="subcellular location">
    <subcellularLocation>
        <location evidence="2">Endoplasmic reticulum membrane</location>
        <topology evidence="2">Multi-pass membrane protein</topology>
    </subcellularLocation>
</comment>
<dbReference type="InterPro" id="IPR021149">
    <property type="entry name" value="OligosaccharylTrfase_OST3/OST6"/>
</dbReference>
<evidence type="ECO:0000256" key="5">
    <source>
        <dbReference type="ARBA" id="ARBA00022729"/>
    </source>
</evidence>
<evidence type="ECO:0000256" key="1">
    <source>
        <dbReference type="ARBA" id="ARBA00002791"/>
    </source>
</evidence>
<dbReference type="GO" id="GO:0008250">
    <property type="term" value="C:oligosaccharyltransferase complex"/>
    <property type="evidence" value="ECO:0007669"/>
    <property type="project" value="TreeGrafter"/>
</dbReference>
<dbReference type="GO" id="GO:0018279">
    <property type="term" value="P:protein N-linked glycosylation via asparagine"/>
    <property type="evidence" value="ECO:0007669"/>
    <property type="project" value="TreeGrafter"/>
</dbReference>
<evidence type="ECO:0000313" key="10">
    <source>
        <dbReference type="EMBL" id="NDJ93274.1"/>
    </source>
</evidence>
<comment type="similarity">
    <text evidence="3">Belongs to the OST3/OST6 family.</text>
</comment>
<comment type="function">
    <text evidence="1">Subunit of the oligosaccharyl transferase (OST) complex that catalyzes the initial transfer of a defined glycan (Glc(3)Man(9)GlcNAc(2) in eukaryotes) from the lipid carrier dolichol-pyrophosphate to an asparagine residue within an Asn-X-Ser/Thr consensus motif in nascent polypeptide chains, the first step in protein N-glycosylation. N-glycosylation occurs cotranslationally and the complex associates with the Sec61 complex at the channel-forming translocon complex that mediates protein translocation across the endoplasmic reticulum (ER). All subunits are required for a maximal enzyme activity.</text>
</comment>
<evidence type="ECO:0000256" key="2">
    <source>
        <dbReference type="ARBA" id="ARBA00004477"/>
    </source>
</evidence>
<keyword evidence="8 9" id="KW-0472">Membrane</keyword>
<feature type="transmembrane region" description="Helical" evidence="9">
    <location>
        <begin position="200"/>
        <end position="220"/>
    </location>
</feature>
<evidence type="ECO:0000256" key="8">
    <source>
        <dbReference type="ARBA" id="ARBA00023136"/>
    </source>
</evidence>
<reference evidence="10" key="1">
    <citation type="submission" date="2018-11" db="EMBL/GenBank/DDBJ databases">
        <title>Henneguya salminicola genome and transcriptome.</title>
        <authorList>
            <person name="Yahalomi D."/>
            <person name="Atkinson S.D."/>
            <person name="Neuhof M."/>
            <person name="Chang E.S."/>
            <person name="Philippe H."/>
            <person name="Cartwright P."/>
            <person name="Bartholomew J.L."/>
            <person name="Huchon D."/>
        </authorList>
    </citation>
    <scope>NUCLEOTIDE SEQUENCE</scope>
    <source>
        <strain evidence="10">Hz1</strain>
        <tissue evidence="10">Whole</tissue>
    </source>
</reference>
<keyword evidence="6" id="KW-0256">Endoplasmic reticulum</keyword>
<keyword evidence="5" id="KW-0732">Signal</keyword>
<dbReference type="PANTHER" id="PTHR12692">
    <property type="entry name" value="DOLICHYL-DIPHOSPHOOLIGOSACCHARIDE--PROTEIN GLYCOSYLTRANSFERASE-RELATED"/>
    <property type="match status" value="1"/>
</dbReference>
<evidence type="ECO:0000256" key="6">
    <source>
        <dbReference type="ARBA" id="ARBA00022824"/>
    </source>
</evidence>
<dbReference type="Gene3D" id="3.40.30.10">
    <property type="entry name" value="Glutaredoxin"/>
    <property type="match status" value="1"/>
</dbReference>
<proteinExistence type="inferred from homology"/>
<evidence type="ECO:0000256" key="3">
    <source>
        <dbReference type="ARBA" id="ARBA00009561"/>
    </source>
</evidence>
<name>A0A6G3MH20_HENSL</name>
<evidence type="ECO:0000256" key="9">
    <source>
        <dbReference type="SAM" id="Phobius"/>
    </source>
</evidence>
<organism evidence="10">
    <name type="scientific">Henneguya salminicola</name>
    <name type="common">Myxosporean</name>
    <dbReference type="NCBI Taxonomy" id="69463"/>
    <lineage>
        <taxon>Eukaryota</taxon>
        <taxon>Metazoa</taxon>
        <taxon>Cnidaria</taxon>
        <taxon>Myxozoa</taxon>
        <taxon>Myxosporea</taxon>
        <taxon>Bivalvulida</taxon>
        <taxon>Platysporina</taxon>
        <taxon>Myxobolidae</taxon>
        <taxon>Henneguya</taxon>
    </lineage>
</organism>
<dbReference type="Pfam" id="PF04756">
    <property type="entry name" value="OST3_OST6"/>
    <property type="match status" value="1"/>
</dbReference>
<keyword evidence="7 9" id="KW-1133">Transmembrane helix</keyword>
<evidence type="ECO:0000256" key="7">
    <source>
        <dbReference type="ARBA" id="ARBA00022989"/>
    </source>
</evidence>
<evidence type="ECO:0000256" key="4">
    <source>
        <dbReference type="ARBA" id="ARBA00022692"/>
    </source>
</evidence>
<sequence length="277" mass="32122">MLIFSILIFCASLKKQTINKYEELKIMAKKSPYITLDPSSFKYFTEGNDRNYSLIVYFKLKGYNVPSFFHYMNDNLQKVAQSSVKQENNHINNVFFAKIIDNDLAFKFCNKFRFTKIPIIVHFPSSGGQSRRDLYDVRWNDGSLDNINFWVRARTASNIIIVKQFSIVKLLTFTAFISFTTLFFYFFGNKLKFINNTYTWAIFSIIFIALMQGGLMYVFISGSPIVGGNKDHIEFISQGMRGQYGLEALIIAGLYCVITYSLIQLNNFSPKKFNLRN</sequence>
<dbReference type="EMBL" id="GHBP01003061">
    <property type="protein sequence ID" value="NDJ93274.1"/>
    <property type="molecule type" value="Transcribed_RNA"/>
</dbReference>
<dbReference type="PANTHER" id="PTHR12692:SF0">
    <property type="entry name" value="GH11935P"/>
    <property type="match status" value="1"/>
</dbReference>
<dbReference type="AlphaFoldDB" id="A0A6G3MH20"/>